<dbReference type="Pfam" id="PF01551">
    <property type="entry name" value="Peptidase_M23"/>
    <property type="match status" value="1"/>
</dbReference>
<name>A0A2P8HHT7_9BACI</name>
<feature type="compositionally biased region" description="Acidic residues" evidence="1">
    <location>
        <begin position="250"/>
        <end position="284"/>
    </location>
</feature>
<evidence type="ECO:0000313" key="5">
    <source>
        <dbReference type="Proteomes" id="UP000242310"/>
    </source>
</evidence>
<feature type="domain" description="M23ase beta-sheet core" evidence="3">
    <location>
        <begin position="133"/>
        <end position="230"/>
    </location>
</feature>
<dbReference type="Proteomes" id="UP000242310">
    <property type="component" value="Unassembled WGS sequence"/>
</dbReference>
<dbReference type="InterPro" id="IPR050570">
    <property type="entry name" value="Cell_wall_metabolism_enzyme"/>
</dbReference>
<comment type="caution">
    <text evidence="4">The sequence shown here is derived from an EMBL/GenBank/DDBJ whole genome shotgun (WGS) entry which is preliminary data.</text>
</comment>
<dbReference type="GO" id="GO:0004222">
    <property type="term" value="F:metalloendopeptidase activity"/>
    <property type="evidence" value="ECO:0007669"/>
    <property type="project" value="TreeGrafter"/>
</dbReference>
<dbReference type="PANTHER" id="PTHR21666:SF291">
    <property type="entry name" value="STAGE II SPORULATION PROTEIN Q"/>
    <property type="match status" value="1"/>
</dbReference>
<evidence type="ECO:0000259" key="3">
    <source>
        <dbReference type="Pfam" id="PF01551"/>
    </source>
</evidence>
<evidence type="ECO:0000256" key="2">
    <source>
        <dbReference type="SAM" id="Phobius"/>
    </source>
</evidence>
<keyword evidence="2" id="KW-0472">Membrane</keyword>
<keyword evidence="5" id="KW-1185">Reference proteome</keyword>
<dbReference type="InterPro" id="IPR016047">
    <property type="entry name" value="M23ase_b-sheet_dom"/>
</dbReference>
<keyword evidence="2" id="KW-0812">Transmembrane</keyword>
<dbReference type="RefSeq" id="WP_106588451.1">
    <property type="nucleotide sequence ID" value="NZ_PYAV01000006.1"/>
</dbReference>
<reference evidence="4 5" key="1">
    <citation type="submission" date="2018-03" db="EMBL/GenBank/DDBJ databases">
        <title>Genomic Encyclopedia of Type Strains, Phase III (KMG-III): the genomes of soil and plant-associated and newly described type strains.</title>
        <authorList>
            <person name="Whitman W."/>
        </authorList>
    </citation>
    <scope>NUCLEOTIDE SEQUENCE [LARGE SCALE GENOMIC DNA]</scope>
    <source>
        <strain evidence="4 5">CGMCC 1.07653</strain>
    </source>
</reference>
<feature type="compositionally biased region" description="Acidic residues" evidence="1">
    <location>
        <begin position="55"/>
        <end position="83"/>
    </location>
</feature>
<evidence type="ECO:0000313" key="4">
    <source>
        <dbReference type="EMBL" id="PSL45767.1"/>
    </source>
</evidence>
<dbReference type="CDD" id="cd12797">
    <property type="entry name" value="M23_peptidase"/>
    <property type="match status" value="1"/>
</dbReference>
<dbReference type="InterPro" id="IPR011055">
    <property type="entry name" value="Dup_hybrid_motif"/>
</dbReference>
<proteinExistence type="predicted"/>
<feature type="region of interest" description="Disordered" evidence="1">
    <location>
        <begin position="247"/>
        <end position="284"/>
    </location>
</feature>
<feature type="region of interest" description="Disordered" evidence="1">
    <location>
        <begin position="53"/>
        <end position="88"/>
    </location>
</feature>
<organism evidence="4 5">
    <name type="scientific">Salsuginibacillus halophilus</name>
    <dbReference type="NCBI Taxonomy" id="517424"/>
    <lineage>
        <taxon>Bacteria</taxon>
        <taxon>Bacillati</taxon>
        <taxon>Bacillota</taxon>
        <taxon>Bacilli</taxon>
        <taxon>Bacillales</taxon>
        <taxon>Bacillaceae</taxon>
        <taxon>Salsuginibacillus</taxon>
    </lineage>
</organism>
<dbReference type="OrthoDB" id="2050153at2"/>
<protein>
    <submittedName>
        <fullName evidence="4">Stage II sporulation protein Q</fullName>
    </submittedName>
</protein>
<gene>
    <name evidence="4" type="ORF">B0H94_10622</name>
</gene>
<dbReference type="AlphaFoldDB" id="A0A2P8HHT7"/>
<accession>A0A2P8HHT7</accession>
<keyword evidence="2" id="KW-1133">Transmembrane helix</keyword>
<dbReference type="EMBL" id="PYAV01000006">
    <property type="protein sequence ID" value="PSL45767.1"/>
    <property type="molecule type" value="Genomic_DNA"/>
</dbReference>
<evidence type="ECO:0000256" key="1">
    <source>
        <dbReference type="SAM" id="MobiDB-lite"/>
    </source>
</evidence>
<dbReference type="PANTHER" id="PTHR21666">
    <property type="entry name" value="PEPTIDASE-RELATED"/>
    <property type="match status" value="1"/>
</dbReference>
<dbReference type="Gene3D" id="2.70.70.10">
    <property type="entry name" value="Glucose Permease (Domain IIA)"/>
    <property type="match status" value="1"/>
</dbReference>
<dbReference type="SUPFAM" id="SSF51261">
    <property type="entry name" value="Duplicated hybrid motif"/>
    <property type="match status" value="1"/>
</dbReference>
<feature type="transmembrane region" description="Helical" evidence="2">
    <location>
        <begin position="27"/>
        <end position="48"/>
    </location>
</feature>
<sequence length="284" mass="31429">MRDEEKQKQQGEKLSVRGQLKQWSKQTWFWPAAYLSLCAVLLGSFFLVQGGGPDEVAEPFDDQGEQEDADDDGDGGMDEEEEAVPVGSETEAFEMPVISDSNVDIIGTFYQDDASAEEQEQSLVYYNQMYYRNTGIDLAKEDGEAFDVTAAASGEVIRSEQDPLLGHVIEIEHEDEVTTLYNSLEDPQVEEGDVVEKSAVIGSAGRNLFNSDAGVHAHFEIRAGGTPHNPEDIFGESVEDIAVQAKYAESDEPSTEVDENELPPFPEEDSERLEDDEDEEDEEG</sequence>